<dbReference type="AlphaFoldDB" id="A0A9E7UN01"/>
<evidence type="ECO:0000256" key="7">
    <source>
        <dbReference type="ARBA" id="ARBA00023004"/>
    </source>
</evidence>
<dbReference type="Gene3D" id="3.20.20.540">
    <property type="entry name" value="Radical SAM ThiC family, central domain"/>
    <property type="match status" value="1"/>
</dbReference>
<dbReference type="RefSeq" id="WP_261599651.1">
    <property type="nucleotide sequence ID" value="NZ_CP104550.1"/>
</dbReference>
<dbReference type="InterPro" id="IPR038521">
    <property type="entry name" value="ThiC/Bza_core_dom"/>
</dbReference>
<comment type="cofactor">
    <cofactor evidence="10">
        <name>[4Fe-4S] cluster</name>
        <dbReference type="ChEBI" id="CHEBI:49883"/>
    </cofactor>
    <text evidence="10">Binds 1 [4Fe-4S] cluster per subunit. The cluster is coordinated with 3 cysteines and an exchangeable S-adenosyl-L-methionine.</text>
</comment>
<dbReference type="GeneID" id="75105723"/>
<organism evidence="11">
    <name type="scientific">Methanothermobacter wolfeii</name>
    <name type="common">Methanobacterium wolfei</name>
    <dbReference type="NCBI Taxonomy" id="145261"/>
    <lineage>
        <taxon>Archaea</taxon>
        <taxon>Methanobacteriati</taxon>
        <taxon>Methanobacteriota</taxon>
        <taxon>Methanomada group</taxon>
        <taxon>Methanobacteria</taxon>
        <taxon>Methanobacteriales</taxon>
        <taxon>Methanobacteriaceae</taxon>
        <taxon>Methanothermobacter</taxon>
    </lineage>
</organism>
<feature type="binding site" evidence="10">
    <location>
        <begin position="225"/>
        <end position="228"/>
    </location>
    <ligand>
        <name>substrate</name>
    </ligand>
</feature>
<keyword evidence="8 10" id="KW-0411">Iron-sulfur</keyword>
<reference evidence="11" key="1">
    <citation type="submission" date="2022-09" db="EMBL/GenBank/DDBJ databases">
        <title>Characterization of three MwoI isoschizomers from sequenced genome and metagenomes.</title>
        <authorList>
            <person name="Fomenkov A."/>
            <person name="Xu S.Y."/>
            <person name="Roberts R.J."/>
        </authorList>
    </citation>
    <scope>NUCLEOTIDE SEQUENCE</scope>
    <source>
        <strain evidence="11">DSM 2970</strain>
    </source>
</reference>
<name>A0A9E7UN01_METWO</name>
<comment type="catalytic activity">
    <reaction evidence="10">
        <text>5-amino-1-(5-phospho-beta-D-ribosyl)imidazole + S-adenosyl-L-methionine = 4-amino-2-methyl-5-(phosphooxymethyl)pyrimidine + CO + 5'-deoxyadenosine + formate + L-methionine + 3 H(+)</text>
        <dbReference type="Rhea" id="RHEA:24840"/>
        <dbReference type="ChEBI" id="CHEBI:15378"/>
        <dbReference type="ChEBI" id="CHEBI:15740"/>
        <dbReference type="ChEBI" id="CHEBI:17245"/>
        <dbReference type="ChEBI" id="CHEBI:17319"/>
        <dbReference type="ChEBI" id="CHEBI:57844"/>
        <dbReference type="ChEBI" id="CHEBI:58354"/>
        <dbReference type="ChEBI" id="CHEBI:59789"/>
        <dbReference type="ChEBI" id="CHEBI:137981"/>
        <dbReference type="EC" id="4.1.99.17"/>
    </reaction>
</comment>
<dbReference type="InterPro" id="IPR037509">
    <property type="entry name" value="ThiC"/>
</dbReference>
<proteinExistence type="inferred from homology"/>
<dbReference type="HAMAP" id="MF_00089">
    <property type="entry name" value="ThiC"/>
    <property type="match status" value="1"/>
</dbReference>
<dbReference type="GO" id="GO:0070284">
    <property type="term" value="F:phosphomethylpyrimidine synthase activity"/>
    <property type="evidence" value="ECO:0007669"/>
    <property type="project" value="UniProtKB-EC"/>
</dbReference>
<keyword evidence="5 10" id="KW-0862">Zinc</keyword>
<dbReference type="GO" id="GO:0009229">
    <property type="term" value="P:thiamine diphosphate biosynthetic process"/>
    <property type="evidence" value="ECO:0007669"/>
    <property type="project" value="UniProtKB-UniRule"/>
</dbReference>
<evidence type="ECO:0000256" key="6">
    <source>
        <dbReference type="ARBA" id="ARBA00022977"/>
    </source>
</evidence>
<dbReference type="EC" id="4.1.99.17" evidence="10"/>
<evidence type="ECO:0000256" key="4">
    <source>
        <dbReference type="ARBA" id="ARBA00022723"/>
    </source>
</evidence>
<dbReference type="Proteomes" id="UP001065373">
    <property type="component" value="Chromosome"/>
</dbReference>
<dbReference type="InterPro" id="IPR002817">
    <property type="entry name" value="ThiC/BzaA/B"/>
</dbReference>
<evidence type="ECO:0000256" key="3">
    <source>
        <dbReference type="ARBA" id="ARBA00022691"/>
    </source>
</evidence>
<dbReference type="SFLD" id="SFLDF00407">
    <property type="entry name" value="phosphomethylpyrimidine_syntha"/>
    <property type="match status" value="1"/>
</dbReference>
<evidence type="ECO:0000256" key="9">
    <source>
        <dbReference type="ARBA" id="ARBA00023239"/>
    </source>
</evidence>
<feature type="binding site" evidence="10">
    <location>
        <position position="411"/>
    </location>
    <ligand>
        <name>[4Fe-4S] cluster</name>
        <dbReference type="ChEBI" id="CHEBI:49883"/>
        <note>4Fe-4S-S-AdoMet</note>
    </ligand>
</feature>
<dbReference type="FunFam" id="3.20.20.540:FF:000001">
    <property type="entry name" value="Phosphomethylpyrimidine synthase"/>
    <property type="match status" value="1"/>
</dbReference>
<keyword evidence="6 10" id="KW-0784">Thiamine biosynthesis</keyword>
<evidence type="ECO:0000256" key="2">
    <source>
        <dbReference type="ARBA" id="ARBA00022485"/>
    </source>
</evidence>
<evidence type="ECO:0000256" key="8">
    <source>
        <dbReference type="ARBA" id="ARBA00023014"/>
    </source>
</evidence>
<feature type="binding site" evidence="10">
    <location>
        <position position="291"/>
    </location>
    <ligand>
        <name>substrate</name>
    </ligand>
</feature>
<dbReference type="NCBIfam" id="NF009895">
    <property type="entry name" value="PRK13352.1"/>
    <property type="match status" value="1"/>
</dbReference>
<keyword evidence="2 10" id="KW-0004">4Fe-4S</keyword>
<keyword evidence="9 10" id="KW-0456">Lyase</keyword>
<feature type="binding site" evidence="10">
    <location>
        <position position="162"/>
    </location>
    <ligand>
        <name>substrate</name>
    </ligand>
</feature>
<comment type="similarity">
    <text evidence="10">Belongs to the ThiC family.</text>
</comment>
<gene>
    <name evidence="10 11" type="primary">thiC</name>
    <name evidence="11" type="ORF">N5910_00685</name>
</gene>
<dbReference type="PANTHER" id="PTHR30557">
    <property type="entry name" value="THIAMINE BIOSYNTHESIS PROTEIN THIC"/>
    <property type="match status" value="1"/>
</dbReference>
<protein>
    <recommendedName>
        <fullName evidence="10">Phosphomethylpyrimidine synthase</fullName>
        <ecNumber evidence="10">4.1.99.17</ecNumber>
    </recommendedName>
    <alternativeName>
        <fullName evidence="10">Hydroxymethylpyrimidine phosphate synthase</fullName>
        <shortName evidence="10">HMP-P synthase</shortName>
        <shortName evidence="10">HMP-phosphate synthase</shortName>
        <shortName evidence="10">HMPP synthase</shortName>
    </alternativeName>
    <alternativeName>
        <fullName evidence="10">Thiamine biosynthesis protein ThiC</fullName>
    </alternativeName>
</protein>
<keyword evidence="7 10" id="KW-0408">Iron</keyword>
<feature type="binding site" evidence="10">
    <location>
        <position position="415"/>
    </location>
    <ligand>
        <name>[4Fe-4S] cluster</name>
        <dbReference type="ChEBI" id="CHEBI:49883"/>
        <note>4Fe-4S-S-AdoMet</note>
    </ligand>
</feature>
<comment type="function">
    <text evidence="1 10">Catalyzes the synthesis of the hydroxymethylpyrimidine phosphate (HMP-P) moiety of thiamine from aminoimidazole ribotide (AIR) in a radical S-adenosyl-L-methionine (SAM)-dependent reaction.</text>
</comment>
<dbReference type="PANTHER" id="PTHR30557:SF1">
    <property type="entry name" value="PHOSPHOMETHYLPYRIMIDINE SYNTHASE, CHLOROPLASTIC"/>
    <property type="match status" value="1"/>
</dbReference>
<feature type="binding site" evidence="10">
    <location>
        <position position="408"/>
    </location>
    <ligand>
        <name>[4Fe-4S] cluster</name>
        <dbReference type="ChEBI" id="CHEBI:49883"/>
        <note>4Fe-4S-S-AdoMet</note>
    </ligand>
</feature>
<feature type="binding site" evidence="10">
    <location>
        <position position="264"/>
    </location>
    <ligand>
        <name>substrate</name>
    </ligand>
</feature>
<evidence type="ECO:0000256" key="10">
    <source>
        <dbReference type="HAMAP-Rule" id="MF_00089"/>
    </source>
</evidence>
<evidence type="ECO:0000256" key="1">
    <source>
        <dbReference type="ARBA" id="ARBA00003175"/>
    </source>
</evidence>
<feature type="binding site" evidence="10">
    <location>
        <position position="65"/>
    </location>
    <ligand>
        <name>substrate</name>
    </ligand>
</feature>
<accession>A0A9E7UN01</accession>
<dbReference type="GO" id="GO:0051539">
    <property type="term" value="F:4 iron, 4 sulfur cluster binding"/>
    <property type="evidence" value="ECO:0007669"/>
    <property type="project" value="UniProtKB-KW"/>
</dbReference>
<dbReference type="SFLD" id="SFLDS00113">
    <property type="entry name" value="Radical_SAM_Phosphomethylpyrim"/>
    <property type="match status" value="1"/>
</dbReference>
<dbReference type="Pfam" id="PF01964">
    <property type="entry name" value="ThiC_Rad_SAM"/>
    <property type="match status" value="1"/>
</dbReference>
<feature type="binding site" evidence="10">
    <location>
        <position position="94"/>
    </location>
    <ligand>
        <name>substrate</name>
    </ligand>
</feature>
<dbReference type="GO" id="GO:0009228">
    <property type="term" value="P:thiamine biosynthetic process"/>
    <property type="evidence" value="ECO:0007669"/>
    <property type="project" value="UniProtKB-UniRule"/>
</dbReference>
<feature type="binding site" evidence="10">
    <location>
        <position position="268"/>
    </location>
    <ligand>
        <name>Zn(2+)</name>
        <dbReference type="ChEBI" id="CHEBI:29105"/>
    </ligand>
</feature>
<dbReference type="EMBL" id="CP104550">
    <property type="protein sequence ID" value="UXH31853.1"/>
    <property type="molecule type" value="Genomic_DNA"/>
</dbReference>
<feature type="binding site" evidence="10">
    <location>
        <begin position="184"/>
        <end position="186"/>
    </location>
    <ligand>
        <name>substrate</name>
    </ligand>
</feature>
<sequence>MTQMEEARKGNITPEMEEIARRENVDIQMLIRCVADGRIVIPSNVNRKSSPCGIGENLSTKINANVGSSSRMEDIEQEVEKAMAAVKYGADAVMDLSTGPLLAEVRKEILRAVDVPVGTVPIYEAGVGSFASTGSVVDMDEDDMFRAIEKQAREGVDFMTIHSGITLDVIEKVRKSGRIMGIVSRGGAFLASWMMHNQQENPLHSNYEYLLEIAYEYDVTLSLGDGLRPGCLADASDIPQLQELLTLAELVERAREMDVQCMVEGPGHMPLDQIAANMKIQKSVCRGAPFYVLGPIVTDMAPGYDHISSAIGGAVAAMNGADFLCYVTPAEHLSIPSVEDVIEGVVASRIAAQAADAAKKIPGAWKSEIKMANARKSFDWDKQFSLAFDHRKPADYRMQCPVEDRDMCSMCGEYCALRILRDSDE</sequence>
<evidence type="ECO:0000313" key="11">
    <source>
        <dbReference type="EMBL" id="UXH31853.1"/>
    </source>
</evidence>
<feature type="binding site" evidence="10">
    <location>
        <position position="332"/>
    </location>
    <ligand>
        <name>Zn(2+)</name>
        <dbReference type="ChEBI" id="CHEBI:29105"/>
    </ligand>
</feature>
<keyword evidence="4 10" id="KW-0479">Metal-binding</keyword>
<keyword evidence="3 10" id="KW-0949">S-adenosyl-L-methionine</keyword>
<evidence type="ECO:0000256" key="5">
    <source>
        <dbReference type="ARBA" id="ARBA00022833"/>
    </source>
</evidence>
<dbReference type="SFLD" id="SFLDG01114">
    <property type="entry name" value="phosphomethylpyrimidine_syntha"/>
    <property type="match status" value="1"/>
</dbReference>
<feature type="binding site" evidence="10">
    <location>
        <position position="123"/>
    </location>
    <ligand>
        <name>substrate</name>
    </ligand>
</feature>
<dbReference type="GO" id="GO:0008270">
    <property type="term" value="F:zinc ion binding"/>
    <property type="evidence" value="ECO:0007669"/>
    <property type="project" value="UniProtKB-UniRule"/>
</dbReference>
<comment type="pathway">
    <text evidence="10">Cofactor biosynthesis; thiamine diphosphate biosynthesis.</text>
</comment>
<dbReference type="NCBIfam" id="TIGR00190">
    <property type="entry name" value="thiC"/>
    <property type="match status" value="1"/>
</dbReference>